<accession>A0A1I1TJ88</accession>
<organism evidence="1 2">
    <name type="scientific">Streptomyces aidingensis</name>
    <dbReference type="NCBI Taxonomy" id="910347"/>
    <lineage>
        <taxon>Bacteria</taxon>
        <taxon>Bacillati</taxon>
        <taxon>Actinomycetota</taxon>
        <taxon>Actinomycetes</taxon>
        <taxon>Kitasatosporales</taxon>
        <taxon>Streptomycetaceae</taxon>
        <taxon>Streptomyces</taxon>
    </lineage>
</organism>
<evidence type="ECO:0000313" key="1">
    <source>
        <dbReference type="EMBL" id="SFD55540.1"/>
    </source>
</evidence>
<sequence length="102" mass="11251">MAANVSITYQDVEECAAAMKSSNANVLTPAKDAAKDALNTAVTTALVMPETSRAIEDKFNEIYDQLTLLCEAVDSFADQFIQIKDGMEDFDHQYAENIRNPK</sequence>
<dbReference type="RefSeq" id="WP_093841124.1">
    <property type="nucleotide sequence ID" value="NZ_FOLM01000019.1"/>
</dbReference>
<dbReference type="OrthoDB" id="4350663at2"/>
<protein>
    <recommendedName>
        <fullName evidence="3">Excreted virulence factor EspC, type VII ESX diderm</fullName>
    </recommendedName>
</protein>
<proteinExistence type="predicted"/>
<evidence type="ECO:0000313" key="2">
    <source>
        <dbReference type="Proteomes" id="UP000199207"/>
    </source>
</evidence>
<dbReference type="AlphaFoldDB" id="A0A1I1TJ88"/>
<gene>
    <name evidence="1" type="ORF">SAMN05421773_11914</name>
</gene>
<dbReference type="EMBL" id="FOLM01000019">
    <property type="protein sequence ID" value="SFD55540.1"/>
    <property type="molecule type" value="Genomic_DNA"/>
</dbReference>
<keyword evidence="2" id="KW-1185">Reference proteome</keyword>
<reference evidence="1 2" key="1">
    <citation type="submission" date="2016-10" db="EMBL/GenBank/DDBJ databases">
        <authorList>
            <person name="de Groot N.N."/>
        </authorList>
    </citation>
    <scope>NUCLEOTIDE SEQUENCE [LARGE SCALE GENOMIC DNA]</scope>
    <source>
        <strain evidence="1 2">CGMCC 4.5739</strain>
    </source>
</reference>
<name>A0A1I1TJ88_9ACTN</name>
<dbReference type="STRING" id="910347.SAMN05421773_11914"/>
<evidence type="ECO:0008006" key="3">
    <source>
        <dbReference type="Google" id="ProtNLM"/>
    </source>
</evidence>
<dbReference type="Proteomes" id="UP000199207">
    <property type="component" value="Unassembled WGS sequence"/>
</dbReference>